<dbReference type="Proteomes" id="UP000429980">
    <property type="component" value="Unassembled WGS sequence"/>
</dbReference>
<dbReference type="Proteomes" id="UP000185604">
    <property type="component" value="Unassembled WGS sequence"/>
</dbReference>
<dbReference type="EMBL" id="NILF01000026">
    <property type="protein sequence ID" value="TWL40774.1"/>
    <property type="molecule type" value="Genomic_DNA"/>
</dbReference>
<dbReference type="AlphaFoldDB" id="A0A6I7U1C5"/>
<evidence type="ECO:0000313" key="2">
    <source>
        <dbReference type="EMBL" id="TWL40774.1"/>
    </source>
</evidence>
<comment type="caution">
    <text evidence="1">The sequence shown here is derived from an EMBL/GenBank/DDBJ whole genome shotgun (WGS) entry which is preliminary data.</text>
</comment>
<evidence type="ECO:0000313" key="4">
    <source>
        <dbReference type="Proteomes" id="UP000429980"/>
    </source>
</evidence>
<accession>A0A6I7U1C5</accession>
<reference evidence="1 3" key="1">
    <citation type="journal article" date="2016" name="Front. Microbiol.">
        <title>High-Level Heat Resistance of Spores of Bacillus amyloliquefaciens and Bacillus licheniformis Results from the Presence of a spoVA Operon in a Tn1546 Transposon.</title>
        <authorList>
            <person name="Berendsen E.M."/>
            <person name="Koning R.A."/>
            <person name="Boekhorst J."/>
            <person name="de Jong A."/>
            <person name="Kuipers O.P."/>
            <person name="Wells-Bennik M.H."/>
        </authorList>
    </citation>
    <scope>NUCLEOTIDE SEQUENCE [LARGE SCALE GENOMIC DNA]</scope>
    <source>
        <strain evidence="1 3">B4121</strain>
    </source>
</reference>
<organism evidence="1 3">
    <name type="scientific">Bacillus paralicheniformis</name>
    <dbReference type="NCBI Taxonomy" id="1648923"/>
    <lineage>
        <taxon>Bacteria</taxon>
        <taxon>Bacillati</taxon>
        <taxon>Bacillota</taxon>
        <taxon>Bacilli</taxon>
        <taxon>Bacillales</taxon>
        <taxon>Bacillaceae</taxon>
        <taxon>Bacillus</taxon>
    </lineage>
</organism>
<gene>
    <name evidence="1" type="ORF">B4121_4202</name>
    <name evidence="2" type="ORF">CHCC15381_0571</name>
</gene>
<reference evidence="2 4" key="2">
    <citation type="submission" date="2019-06" db="EMBL/GenBank/DDBJ databases">
        <title>Genome sequence analysis of &gt;100 Bacillus licheniformis strains suggests intrinsic resistance to this species.</title>
        <authorList>
            <person name="Wels M."/>
            <person name="Siezen R.J."/>
            <person name="Johansen E."/>
            <person name="Stuer-Lauridsen B."/>
            <person name="Bjerre K."/>
            <person name="Nielsen B.K.K."/>
        </authorList>
    </citation>
    <scope>NUCLEOTIDE SEQUENCE [LARGE SCALE GENOMIC DNA]</scope>
    <source>
        <strain evidence="2 4">BAC-15381</strain>
    </source>
</reference>
<evidence type="ECO:0000313" key="3">
    <source>
        <dbReference type="Proteomes" id="UP000185604"/>
    </source>
</evidence>
<name>A0A6I7U1C5_9BACI</name>
<proteinExistence type="predicted"/>
<evidence type="ECO:0000313" key="1">
    <source>
        <dbReference type="EMBL" id="OLF87750.1"/>
    </source>
</evidence>
<dbReference type="EMBL" id="LKPO01000026">
    <property type="protein sequence ID" value="OLF87750.1"/>
    <property type="molecule type" value="Genomic_DNA"/>
</dbReference>
<sequence>MNLRESAAHLQISKIQSVSSPLTERHHLSVTKGGECHVNIGCFEGKQNEEEGVR</sequence>
<keyword evidence="4" id="KW-1185">Reference proteome</keyword>
<protein>
    <submittedName>
        <fullName evidence="1">Uncharacterized protein</fullName>
    </submittedName>
</protein>